<feature type="region of interest" description="Disordered" evidence="1">
    <location>
        <begin position="294"/>
        <end position="313"/>
    </location>
</feature>
<comment type="caution">
    <text evidence="2">The sequence shown here is derived from an EMBL/GenBank/DDBJ whole genome shotgun (WGS) entry which is preliminary data.</text>
</comment>
<dbReference type="EMBL" id="JALLPB020000630">
    <property type="protein sequence ID" value="KAL3807417.1"/>
    <property type="molecule type" value="Genomic_DNA"/>
</dbReference>
<feature type="compositionally biased region" description="Pro residues" evidence="1">
    <location>
        <begin position="64"/>
        <end position="78"/>
    </location>
</feature>
<accession>A0ABD3R3J5</accession>
<feature type="region of interest" description="Disordered" evidence="1">
    <location>
        <begin position="418"/>
        <end position="445"/>
    </location>
</feature>
<sequence length="774" mass="82801">GNAYERDAILRYLVLQGGVGDDGTGCGGTSPVTGNPLCVSELKDDRRIVAAPTAANDNGAVKHPPTPPPPPPPPPPPKDSTHKVGLKSSSNSGDRRQSSDGGRTGQDAALPPPRPLSSSFPGPPPPKKSPSHNRDRVSSERFQTTGQELTRVMQPPESPSSSLALPPPKLPSGNMNDRRQLSDVGRTGGRREMHLPPPPSSFSFPIPPPQSSSIDAKISNNSIVTSEGSNSRFSSISRTSSTGRELAPYMPPPIGHVMVPKARHNGWNVPLGVHRVICSRPGLRITTQVHRRSAPVVVTRRTTSGPATSDNRRSRGEIVEVDLIIPPGSYVNVLETQIHGDRVRGRICWEEEGDEKVGGNGKRGGGITTRTSRLLKRTAVTVSRGIKDKGRKRITKRRYEGWLSLQWAKDDRGTYEGGAFEDDLDEKKDGGVRSGATDEDSGPWTEPVPLGVYRINFSGGLPLRATSERDSVLLDKLQRGRCVEVIETEVKGDRVRARVIVPDLPLHDEDDVEVASIVARRFSGLGTSRSGWISLMNAHTGASGASPVPLGAYVVVAEPGGCIVTEGGGLDSKVKYKLLPGSCMEIVATRIESGLVRGLIDGGGHVTLFVPPRMKMSAHAGSNDINDFGSIGAEGRRSDDGGTMLAMPVPLGTYQIVRTGLSVTLGMHSDSSIIMKLPSKSMAEVVETCVENERVRGRICSVVNEDGARVVVEGERRGGSISVTSSVGMSADVTGWIDLFEKHQRWAKIVRFKGGKVVQGRSITKTKKSSVLAT</sequence>
<protein>
    <submittedName>
        <fullName evidence="2">Uncharacterized protein</fullName>
    </submittedName>
</protein>
<feature type="compositionally biased region" description="Low complexity" evidence="1">
    <location>
        <begin position="226"/>
        <end position="245"/>
    </location>
</feature>
<feature type="region of interest" description="Disordered" evidence="1">
    <location>
        <begin position="48"/>
        <end position="205"/>
    </location>
</feature>
<dbReference type="AlphaFoldDB" id="A0ABD3R3J5"/>
<feature type="non-terminal residue" evidence="2">
    <location>
        <position position="1"/>
    </location>
</feature>
<dbReference type="SUPFAM" id="SSF101447">
    <property type="entry name" value="Formin homology 2 domain (FH2 domain)"/>
    <property type="match status" value="1"/>
</dbReference>
<dbReference type="PANTHER" id="PTHR23330:SF9">
    <property type="entry name" value="PROLINE-RICH PROTEIN 11"/>
    <property type="match status" value="1"/>
</dbReference>
<evidence type="ECO:0000256" key="1">
    <source>
        <dbReference type="SAM" id="MobiDB-lite"/>
    </source>
</evidence>
<dbReference type="Proteomes" id="UP001530377">
    <property type="component" value="Unassembled WGS sequence"/>
</dbReference>
<feature type="compositionally biased region" description="Pro residues" evidence="1">
    <location>
        <begin position="110"/>
        <end position="128"/>
    </location>
</feature>
<evidence type="ECO:0000313" key="3">
    <source>
        <dbReference type="Proteomes" id="UP001530377"/>
    </source>
</evidence>
<evidence type="ECO:0000313" key="2">
    <source>
        <dbReference type="EMBL" id="KAL3807417.1"/>
    </source>
</evidence>
<feature type="region of interest" description="Disordered" evidence="1">
    <location>
        <begin position="225"/>
        <end position="246"/>
    </location>
</feature>
<reference evidence="2 3" key="1">
    <citation type="submission" date="2024-10" db="EMBL/GenBank/DDBJ databases">
        <title>Updated reference genomes for cyclostephanoid diatoms.</title>
        <authorList>
            <person name="Roberts W.R."/>
            <person name="Alverson A.J."/>
        </authorList>
    </citation>
    <scope>NUCLEOTIDE SEQUENCE [LARGE SCALE GENOMIC DNA]</scope>
    <source>
        <strain evidence="2 3">AJA228-03</strain>
    </source>
</reference>
<proteinExistence type="predicted"/>
<feature type="compositionally biased region" description="Pro residues" evidence="1">
    <location>
        <begin position="195"/>
        <end position="205"/>
    </location>
</feature>
<gene>
    <name evidence="2" type="ORF">ACHAXA_011548</name>
</gene>
<keyword evidence="3" id="KW-1185">Reference proteome</keyword>
<name>A0ABD3R3J5_9STRA</name>
<organism evidence="2 3">
    <name type="scientific">Cyclostephanos tholiformis</name>
    <dbReference type="NCBI Taxonomy" id="382380"/>
    <lineage>
        <taxon>Eukaryota</taxon>
        <taxon>Sar</taxon>
        <taxon>Stramenopiles</taxon>
        <taxon>Ochrophyta</taxon>
        <taxon>Bacillariophyta</taxon>
        <taxon>Coscinodiscophyceae</taxon>
        <taxon>Thalassiosirophycidae</taxon>
        <taxon>Stephanodiscales</taxon>
        <taxon>Stephanodiscaceae</taxon>
        <taxon>Cyclostephanos</taxon>
    </lineage>
</organism>
<feature type="compositionally biased region" description="Polar residues" evidence="1">
    <location>
        <begin position="300"/>
        <end position="309"/>
    </location>
</feature>
<dbReference type="PANTHER" id="PTHR23330">
    <property type="entry name" value="P300 TRANSCRIPTIONAL COFACTOR JMY-RELATED"/>
    <property type="match status" value="1"/>
</dbReference>